<dbReference type="InterPro" id="IPR035911">
    <property type="entry name" value="MurE/MurF_N"/>
</dbReference>
<comment type="pathway">
    <text evidence="10 11">Cell wall biogenesis; peptidoglycan biosynthesis.</text>
</comment>
<dbReference type="Gene3D" id="3.40.1390.10">
    <property type="entry name" value="MurE/MurF, N-terminal domain"/>
    <property type="match status" value="1"/>
</dbReference>
<evidence type="ECO:0000256" key="10">
    <source>
        <dbReference type="HAMAP-Rule" id="MF_02019"/>
    </source>
</evidence>
<dbReference type="PANTHER" id="PTHR43024">
    <property type="entry name" value="UDP-N-ACETYLMURAMOYL-TRIPEPTIDE--D-ALANYL-D-ALANINE LIGASE"/>
    <property type="match status" value="1"/>
</dbReference>
<proteinExistence type="inferred from homology"/>
<dbReference type="SUPFAM" id="SSF53244">
    <property type="entry name" value="MurD-like peptide ligases, peptide-binding domain"/>
    <property type="match status" value="1"/>
</dbReference>
<name>A0A6C2TWI3_PONDE</name>
<dbReference type="InterPro" id="IPR000713">
    <property type="entry name" value="Mur_ligase_N"/>
</dbReference>
<dbReference type="GO" id="GO:0071555">
    <property type="term" value="P:cell wall organization"/>
    <property type="evidence" value="ECO:0007669"/>
    <property type="project" value="UniProtKB-KW"/>
</dbReference>
<dbReference type="GO" id="GO:0005524">
    <property type="term" value="F:ATP binding"/>
    <property type="evidence" value="ECO:0007669"/>
    <property type="project" value="UniProtKB-UniRule"/>
</dbReference>
<evidence type="ECO:0000259" key="14">
    <source>
        <dbReference type="Pfam" id="PF08245"/>
    </source>
</evidence>
<dbReference type="GO" id="GO:0047480">
    <property type="term" value="F:UDP-N-acetylmuramoyl-tripeptide-D-alanyl-D-alanine ligase activity"/>
    <property type="evidence" value="ECO:0007669"/>
    <property type="project" value="UniProtKB-UniRule"/>
</dbReference>
<dbReference type="PANTHER" id="PTHR43024:SF1">
    <property type="entry name" value="UDP-N-ACETYLMURAMOYL-TRIPEPTIDE--D-ALANYL-D-ALANINE LIGASE"/>
    <property type="match status" value="1"/>
</dbReference>
<accession>A0A6C2TWI3</accession>
<dbReference type="UniPathway" id="UPA00219"/>
<evidence type="ECO:0000256" key="2">
    <source>
        <dbReference type="ARBA" id="ARBA00022598"/>
    </source>
</evidence>
<feature type="domain" description="Mur ligase N-terminal catalytic" evidence="12">
    <location>
        <begin position="26"/>
        <end position="71"/>
    </location>
</feature>
<keyword evidence="4 10" id="KW-0547">Nucleotide-binding</keyword>
<dbReference type="Pfam" id="PF08245">
    <property type="entry name" value="Mur_ligase_M"/>
    <property type="match status" value="1"/>
</dbReference>
<keyword evidence="6 10" id="KW-0133">Cell shape</keyword>
<dbReference type="SUPFAM" id="SSF53623">
    <property type="entry name" value="MurD-like peptide ligases, catalytic domain"/>
    <property type="match status" value="1"/>
</dbReference>
<comment type="function">
    <text evidence="10 11">Involved in cell wall formation. Catalyzes the final step in the synthesis of UDP-N-acetylmuramoyl-pentapeptide, the precursor of murein.</text>
</comment>
<dbReference type="Proteomes" id="UP000366872">
    <property type="component" value="Unassembled WGS sequence"/>
</dbReference>
<dbReference type="GO" id="GO:0008360">
    <property type="term" value="P:regulation of cell shape"/>
    <property type="evidence" value="ECO:0007669"/>
    <property type="project" value="UniProtKB-KW"/>
</dbReference>
<dbReference type="AlphaFoldDB" id="A0A6C2TWI3"/>
<evidence type="ECO:0000256" key="7">
    <source>
        <dbReference type="ARBA" id="ARBA00022984"/>
    </source>
</evidence>
<dbReference type="GO" id="GO:0009252">
    <property type="term" value="P:peptidoglycan biosynthetic process"/>
    <property type="evidence" value="ECO:0007669"/>
    <property type="project" value="UniProtKB-UniRule"/>
</dbReference>
<evidence type="ECO:0000256" key="6">
    <source>
        <dbReference type="ARBA" id="ARBA00022960"/>
    </source>
</evidence>
<evidence type="ECO:0000256" key="1">
    <source>
        <dbReference type="ARBA" id="ARBA00022490"/>
    </source>
</evidence>
<dbReference type="HAMAP" id="MF_02019">
    <property type="entry name" value="MurF"/>
    <property type="match status" value="1"/>
</dbReference>
<dbReference type="InterPro" id="IPR036615">
    <property type="entry name" value="Mur_ligase_C_dom_sf"/>
</dbReference>
<dbReference type="GO" id="GO:0005737">
    <property type="term" value="C:cytoplasm"/>
    <property type="evidence" value="ECO:0007669"/>
    <property type="project" value="UniProtKB-SubCell"/>
</dbReference>
<feature type="domain" description="Mur ligase central" evidence="14">
    <location>
        <begin position="108"/>
        <end position="285"/>
    </location>
</feature>
<keyword evidence="5 10" id="KW-0067">ATP-binding</keyword>
<comment type="subcellular location">
    <subcellularLocation>
        <location evidence="10 11">Cytoplasm</location>
    </subcellularLocation>
</comment>
<evidence type="ECO:0000256" key="9">
    <source>
        <dbReference type="ARBA" id="ARBA00023316"/>
    </source>
</evidence>
<evidence type="ECO:0000256" key="5">
    <source>
        <dbReference type="ARBA" id="ARBA00022840"/>
    </source>
</evidence>
<organism evidence="15 16">
    <name type="scientific">Pontiella desulfatans</name>
    <dbReference type="NCBI Taxonomy" id="2750659"/>
    <lineage>
        <taxon>Bacteria</taxon>
        <taxon>Pseudomonadati</taxon>
        <taxon>Kiritimatiellota</taxon>
        <taxon>Kiritimatiellia</taxon>
        <taxon>Kiritimatiellales</taxon>
        <taxon>Pontiellaceae</taxon>
        <taxon>Pontiella</taxon>
    </lineage>
</organism>
<dbReference type="InterPro" id="IPR036565">
    <property type="entry name" value="Mur-like_cat_sf"/>
</dbReference>
<evidence type="ECO:0000313" key="16">
    <source>
        <dbReference type="Proteomes" id="UP000366872"/>
    </source>
</evidence>
<evidence type="ECO:0000256" key="8">
    <source>
        <dbReference type="ARBA" id="ARBA00023306"/>
    </source>
</evidence>
<evidence type="ECO:0000313" key="15">
    <source>
        <dbReference type="EMBL" id="VGO11953.1"/>
    </source>
</evidence>
<evidence type="ECO:0000256" key="4">
    <source>
        <dbReference type="ARBA" id="ARBA00022741"/>
    </source>
</evidence>
<protein>
    <recommendedName>
        <fullName evidence="10 11">UDP-N-acetylmuramoyl-tripeptide--D-alanyl-D-alanine ligase</fullName>
        <ecNumber evidence="10 11">6.3.2.10</ecNumber>
    </recommendedName>
    <alternativeName>
        <fullName evidence="10">D-alanyl-D-alanine-adding enzyme</fullName>
    </alternativeName>
</protein>
<dbReference type="EMBL" id="CAAHFG010000001">
    <property type="protein sequence ID" value="VGO11953.1"/>
    <property type="molecule type" value="Genomic_DNA"/>
</dbReference>
<dbReference type="Gene3D" id="3.90.190.20">
    <property type="entry name" value="Mur ligase, C-terminal domain"/>
    <property type="match status" value="1"/>
</dbReference>
<dbReference type="GO" id="GO:0051301">
    <property type="term" value="P:cell division"/>
    <property type="evidence" value="ECO:0007669"/>
    <property type="project" value="UniProtKB-KW"/>
</dbReference>
<keyword evidence="9 10" id="KW-0961">Cell wall biogenesis/degradation</keyword>
<keyword evidence="3 10" id="KW-0132">Cell division</keyword>
<keyword evidence="1 10" id="KW-0963">Cytoplasm</keyword>
<dbReference type="NCBIfam" id="TIGR01143">
    <property type="entry name" value="murF"/>
    <property type="match status" value="1"/>
</dbReference>
<feature type="binding site" evidence="10">
    <location>
        <begin position="110"/>
        <end position="116"/>
    </location>
    <ligand>
        <name>ATP</name>
        <dbReference type="ChEBI" id="CHEBI:30616"/>
    </ligand>
</feature>
<evidence type="ECO:0000256" key="11">
    <source>
        <dbReference type="RuleBase" id="RU004136"/>
    </source>
</evidence>
<reference evidence="15 16" key="1">
    <citation type="submission" date="2019-04" db="EMBL/GenBank/DDBJ databases">
        <authorList>
            <person name="Van Vliet M D."/>
        </authorList>
    </citation>
    <scope>NUCLEOTIDE SEQUENCE [LARGE SCALE GENOMIC DNA]</scope>
    <source>
        <strain evidence="15 16">F1</strain>
    </source>
</reference>
<dbReference type="InterPro" id="IPR013221">
    <property type="entry name" value="Mur_ligase_cen"/>
</dbReference>
<feature type="domain" description="Mur ligase C-terminal" evidence="13">
    <location>
        <begin position="311"/>
        <end position="428"/>
    </location>
</feature>
<keyword evidence="7 10" id="KW-0573">Peptidoglycan synthesis</keyword>
<dbReference type="InterPro" id="IPR005863">
    <property type="entry name" value="UDP-N-AcMur_synth"/>
</dbReference>
<dbReference type="Gene3D" id="3.40.1190.10">
    <property type="entry name" value="Mur-like, catalytic domain"/>
    <property type="match status" value="1"/>
</dbReference>
<evidence type="ECO:0000259" key="12">
    <source>
        <dbReference type="Pfam" id="PF01225"/>
    </source>
</evidence>
<dbReference type="EC" id="6.3.2.10" evidence="10 11"/>
<evidence type="ECO:0000259" key="13">
    <source>
        <dbReference type="Pfam" id="PF02875"/>
    </source>
</evidence>
<evidence type="ECO:0000256" key="3">
    <source>
        <dbReference type="ARBA" id="ARBA00022618"/>
    </source>
</evidence>
<keyword evidence="2 10" id="KW-0436">Ligase</keyword>
<keyword evidence="8 10" id="KW-0131">Cell cycle</keyword>
<dbReference type="InterPro" id="IPR051046">
    <property type="entry name" value="MurCDEF_CellWall_CoF430Synth"/>
</dbReference>
<sequence length="442" mass="48319">MVQFRPGELSQWVSRLWKNGMPEGVVTGISHDTRTIKPGNLYVAIRGENFDGHAFVPAAFDKGAAGALVNDGFLWSGNPLLAVPDTIKGLQDLARGYRKKWIGSPVGITGSVGKTTVKEMCADILAQKGEVHRTAGNYNNHIGLPLTMLAMPQMARFGVFEVGMSQPGEIGGLAYLLQPKVGILTDICNAHRESFDSLEAIAREKMKLAERVPSSGTVILDRDSEWYALMRRHTCATVRTISFEGIADYVGRKMADGVMNVNGHNYIMPQPGDHIMRNALRAIALGLELRLEPDEIASGLRRFKAPPMRWQESEIRGVQFINDAYNANPLSMRASLRTFSRLPTAGQRWAVVGGMRELGSVAEEEHAALGAFIDTLGLDGVVAVGELGQRIVCNSTGRFYPCPDAEAAATILTNNLNPGDRVLLKASRGEQLERVLTYFKEN</sequence>
<gene>
    <name evidence="10 15" type="primary">murF</name>
    <name evidence="15" type="ORF">PDESU_00501</name>
</gene>
<dbReference type="SUPFAM" id="SSF63418">
    <property type="entry name" value="MurE/MurF N-terminal domain"/>
    <property type="match status" value="1"/>
</dbReference>
<keyword evidence="16" id="KW-1185">Reference proteome</keyword>
<comment type="catalytic activity">
    <reaction evidence="10 11">
        <text>D-alanyl-D-alanine + UDP-N-acetyl-alpha-D-muramoyl-L-alanyl-gamma-D-glutamyl-meso-2,6-diaminopimelate + ATP = UDP-N-acetyl-alpha-D-muramoyl-L-alanyl-gamma-D-glutamyl-meso-2,6-diaminopimeloyl-D-alanyl-D-alanine + ADP + phosphate + H(+)</text>
        <dbReference type="Rhea" id="RHEA:28374"/>
        <dbReference type="ChEBI" id="CHEBI:15378"/>
        <dbReference type="ChEBI" id="CHEBI:30616"/>
        <dbReference type="ChEBI" id="CHEBI:43474"/>
        <dbReference type="ChEBI" id="CHEBI:57822"/>
        <dbReference type="ChEBI" id="CHEBI:61386"/>
        <dbReference type="ChEBI" id="CHEBI:83905"/>
        <dbReference type="ChEBI" id="CHEBI:456216"/>
        <dbReference type="EC" id="6.3.2.10"/>
    </reaction>
</comment>
<dbReference type="Pfam" id="PF02875">
    <property type="entry name" value="Mur_ligase_C"/>
    <property type="match status" value="1"/>
</dbReference>
<dbReference type="InterPro" id="IPR004101">
    <property type="entry name" value="Mur_ligase_C"/>
</dbReference>
<comment type="similarity">
    <text evidence="10">Belongs to the MurCDEF family. MurF subfamily.</text>
</comment>
<dbReference type="Pfam" id="PF01225">
    <property type="entry name" value="Mur_ligase"/>
    <property type="match status" value="1"/>
</dbReference>